<feature type="compositionally biased region" description="Basic and acidic residues" evidence="6">
    <location>
        <begin position="960"/>
        <end position="978"/>
    </location>
</feature>
<protein>
    <recommendedName>
        <fullName evidence="5">5'-3' exoribonuclease 1</fullName>
        <ecNumber evidence="5">3.1.13.-</ecNumber>
    </recommendedName>
</protein>
<evidence type="ECO:0000259" key="10">
    <source>
        <dbReference type="Pfam" id="PF18332"/>
    </source>
</evidence>
<dbReference type="PANTHER" id="PTHR12341">
    <property type="entry name" value="5'-&gt;3' EXORIBONUCLEASE"/>
    <property type="match status" value="1"/>
</dbReference>
<keyword evidence="5" id="KW-0963">Cytoplasm</keyword>
<feature type="domain" description="Xrn1 helical" evidence="8">
    <location>
        <begin position="275"/>
        <end position="671"/>
    </location>
</feature>
<dbReference type="Gene3D" id="2.30.30.750">
    <property type="match status" value="1"/>
</dbReference>
<dbReference type="PIRSF" id="PIRSF006743">
    <property type="entry name" value="Exonuclease_Xnr1"/>
    <property type="match status" value="1"/>
</dbReference>
<feature type="domain" description="5'-3' exoribonuclease 1 SH3-like" evidence="9">
    <location>
        <begin position="1193"/>
        <end position="1263"/>
    </location>
</feature>
<evidence type="ECO:0000256" key="2">
    <source>
        <dbReference type="ARBA" id="ARBA00022801"/>
    </source>
</evidence>
<keyword evidence="5" id="KW-0866">Nonsense-mediated mRNA decay</keyword>
<keyword evidence="3 5" id="KW-0269">Exonuclease</keyword>
<name>A0ABR2I5K4_9PEZI</name>
<dbReference type="InterPro" id="IPR027073">
    <property type="entry name" value="5_3_exoribonuclease"/>
</dbReference>
<proteinExistence type="inferred from homology"/>
<dbReference type="InterPro" id="IPR014722">
    <property type="entry name" value="Rib_uL2_dom2"/>
</dbReference>
<dbReference type="Gene3D" id="1.25.40.1050">
    <property type="match status" value="1"/>
</dbReference>
<gene>
    <name evidence="12" type="ORF">PGQ11_012807</name>
</gene>
<evidence type="ECO:0000256" key="1">
    <source>
        <dbReference type="ARBA" id="ARBA00022722"/>
    </source>
</evidence>
<dbReference type="Pfam" id="PF18129">
    <property type="entry name" value="SH3_12"/>
    <property type="match status" value="1"/>
</dbReference>
<comment type="subcellular location">
    <subcellularLocation>
        <location evidence="5">Cytoplasm</location>
    </subcellularLocation>
</comment>
<keyword evidence="5" id="KW-0694">RNA-binding</keyword>
<organism evidence="12 13">
    <name type="scientific">Apiospora arundinis</name>
    <dbReference type="NCBI Taxonomy" id="335852"/>
    <lineage>
        <taxon>Eukaryota</taxon>
        <taxon>Fungi</taxon>
        <taxon>Dikarya</taxon>
        <taxon>Ascomycota</taxon>
        <taxon>Pezizomycotina</taxon>
        <taxon>Sordariomycetes</taxon>
        <taxon>Xylariomycetidae</taxon>
        <taxon>Amphisphaeriales</taxon>
        <taxon>Apiosporaceae</taxon>
        <taxon>Apiospora</taxon>
    </lineage>
</organism>
<evidence type="ECO:0000256" key="3">
    <source>
        <dbReference type="ARBA" id="ARBA00022839"/>
    </source>
</evidence>
<dbReference type="InterPro" id="IPR041106">
    <property type="entry name" value="XRN1_D2_D3"/>
</dbReference>
<evidence type="ECO:0000313" key="12">
    <source>
        <dbReference type="EMBL" id="KAK8856895.1"/>
    </source>
</evidence>
<accession>A0ABR2I5K4</accession>
<dbReference type="Gene3D" id="2.30.30.30">
    <property type="match status" value="1"/>
</dbReference>
<evidence type="ECO:0000259" key="8">
    <source>
        <dbReference type="Pfam" id="PF17846"/>
    </source>
</evidence>
<dbReference type="Gene3D" id="2.170.260.40">
    <property type="match status" value="1"/>
</dbReference>
<feature type="region of interest" description="Disordered" evidence="6">
    <location>
        <begin position="1276"/>
        <end position="1317"/>
    </location>
</feature>
<dbReference type="EMBL" id="JAPCWZ010000007">
    <property type="protein sequence ID" value="KAK8856895.1"/>
    <property type="molecule type" value="Genomic_DNA"/>
</dbReference>
<dbReference type="Pfam" id="PF03159">
    <property type="entry name" value="XRN_N"/>
    <property type="match status" value="1"/>
</dbReference>
<dbReference type="CDD" id="cd18673">
    <property type="entry name" value="PIN_XRN1-2-like"/>
    <property type="match status" value="1"/>
</dbReference>
<dbReference type="InterPro" id="IPR047008">
    <property type="entry name" value="XRN1_SH3_sf"/>
</dbReference>
<feature type="compositionally biased region" description="Low complexity" evidence="6">
    <location>
        <begin position="1358"/>
        <end position="1370"/>
    </location>
</feature>
<dbReference type="Gene3D" id="3.40.50.12390">
    <property type="match status" value="2"/>
</dbReference>
<dbReference type="PANTHER" id="PTHR12341:SF7">
    <property type="entry name" value="5'-3' EXORIBONUCLEASE 1"/>
    <property type="match status" value="1"/>
</dbReference>
<comment type="caution">
    <text evidence="12">The sequence shown here is derived from an EMBL/GenBank/DDBJ whole genome shotgun (WGS) entry which is preliminary data.</text>
</comment>
<feature type="domain" description="Xrn1 N-terminal" evidence="7">
    <location>
        <begin position="1"/>
        <end position="227"/>
    </location>
</feature>
<dbReference type="Proteomes" id="UP001390339">
    <property type="component" value="Unassembled WGS sequence"/>
</dbReference>
<dbReference type="InterPro" id="IPR040992">
    <property type="entry name" value="XRN1_D1"/>
</dbReference>
<dbReference type="Pfam" id="PF18334">
    <property type="entry name" value="XRN1_D2_D3"/>
    <property type="match status" value="2"/>
</dbReference>
<feature type="domain" description="Exoribonuclease Xrn1 D2/D3" evidence="11">
    <location>
        <begin position="911"/>
        <end position="980"/>
    </location>
</feature>
<evidence type="ECO:0000256" key="4">
    <source>
        <dbReference type="ARBA" id="ARBA00038299"/>
    </source>
</evidence>
<keyword evidence="13" id="KW-1185">Reference proteome</keyword>
<evidence type="ECO:0000256" key="6">
    <source>
        <dbReference type="SAM" id="MobiDB-lite"/>
    </source>
</evidence>
<dbReference type="Pfam" id="PF17846">
    <property type="entry name" value="XRN_M"/>
    <property type="match status" value="1"/>
</dbReference>
<feature type="region of interest" description="Disordered" evidence="6">
    <location>
        <begin position="1351"/>
        <end position="1391"/>
    </location>
</feature>
<comment type="similarity">
    <text evidence="4 5">Belongs to the 5'-3' exonuclease family.</text>
</comment>
<dbReference type="EC" id="3.1.13.-" evidence="5"/>
<keyword evidence="2 5" id="KW-0378">Hydrolase</keyword>
<dbReference type="InterPro" id="IPR041412">
    <property type="entry name" value="Xrn1_helical"/>
</dbReference>
<dbReference type="Pfam" id="PF18332">
    <property type="entry name" value="XRN1_D1"/>
    <property type="match status" value="1"/>
</dbReference>
<feature type="domain" description="Exoribonuclease Xrn1 D2/D3" evidence="11">
    <location>
        <begin position="992"/>
        <end position="1160"/>
    </location>
</feature>
<feature type="region of interest" description="Disordered" evidence="6">
    <location>
        <begin position="957"/>
        <end position="978"/>
    </location>
</feature>
<dbReference type="InterPro" id="IPR016494">
    <property type="entry name" value="5_3_exoribonuclease_1"/>
</dbReference>
<evidence type="ECO:0000313" key="13">
    <source>
        <dbReference type="Proteomes" id="UP001390339"/>
    </source>
</evidence>
<comment type="function">
    <text evidence="5">Multifunctional protein that exhibits several independent functions at different levels of the cellular processes. 5'-3' exonuclease component of the nonsense-mediated mRNA decay (NMD) which is a highly conserved mRNA degradation pathway, an RNA surveillance system whose role is to identify and rid cells of mRNA with premature termination codons and thus prevents accumulation of potentially harmful truncated proteins.</text>
</comment>
<feature type="domain" description="5'-3' exoribonuclease 1 D1" evidence="10">
    <location>
        <begin position="721"/>
        <end position="907"/>
    </location>
</feature>
<sequence length="1470" mass="165185">MGVPKFFRWLSERYPAISQLIAENRIPEFDNLYLDMNGIIHNCTHKDSDDATFRLTEEEMFIRIFNYIEHLFGKIKPQKLFFMAIDGVAPRAKMNQQRARRFRTALDAEKARDKAIKEGVEMPKEAPFDSNCITPGTEFMAKLTRHLKYFINKKITQDSDWQGCEIVLSGHEVPGEGEHKIMEYIRNAKAQPDYDHNVRHCLYGLDADLIMLGLLTHDPHFCLLREEVTFGRASKSQSKDLEHQNFYLMHLCIVREYLELEFQELKADGVTKFPFDMERVIDDFILMAFFVGNDFLPNLPHLHINEGALATMFRIYKEVLPQCEGYINEGGVINLERLGLLLNELSKEETRHFEHENSDQKWLKSKHLAEAKGEEMPKSKGKVIMTSAQKELWKMVKKYVQKKPAEPLDLGHELVAADRQFIKDVAGDMRLEWRTVDDDEGQRHLVVSLPGTANGNDEDDEEDDEVESQFAVNRVMRKYDTAQVVDVSSAESQNTMAIKYKEKFGEWKNEYYASKFEWTPESKEPELRLLCENYVQGLQWVLYYYYRGVASWPWFYAYHYSPMISDVCKGFNADVNFQLGQPFRPYEQLMGVLPDRSKSIVPTVYHPLMTDPKSPIIDFYPRDFELDMNGKKMEWEAVVKIPFIDEKRLLSAMATKNDLLSPDEKARNDFGVSLKFTYDPTAQPIVYPSSMAGVFPDIPGCQCVENIYDLPTADGAKLYRGLLDGAKLNIEALAGFPSLATLPYTASLDYHGVNVFQQDSRNQSMVVTLSDVEMRSSIETAKLKLGQRCHVGYPFLQEAKIVSVTDHDFQYTLDAHGKIVQRHLDGFEMQAWQKTAASLGNFYSKRLGIVIGPIEVTVQVDMLKGLVKTKEGALVKEYGDIPGTQKEHAAQVIVDEVVCEDQRFIEREALPIEEEFPLGSNVFFLGETIQDFLYYGRPAKVLGHTDGLVETVMAFHHPKNRPEQKAKENGQKKPGQDFVPHESKYAARFSTVAKPVVAMGDSLGNYETAVTVARNIGVSPLVLSKITSSLFVYTVGNMKVNLGLNLKFEGRKLKVLGYTRKSNRGWEYSATAQHLIMEYAKNFPDLFVGMMQNPQGNELRETDIFRHLQPEEATLKVKEIGAWLKTVETSKFEKVPLDAEQLDSNVVKKIEEVVDNLLEEFNGGQGEDLFVKRKAPRNVLLRIEDAEQRLGAQTFSLGDRVIYAAGSGKVKTGAQGTVVGISTVGNHHMLDVVFDQPFMSGTALGERCSPFRGATVAAKTVLNTTSKHFLAIPKQANTGGHRIADSIQRGRGRGSGGFRGGRNGETYRDAPAPPPLNGSFRGAMYGADHRASGRGRGAGNAVPNLQHSSLVYRPAPNGAHPQQSHPPHQGGHQGNSNFDWQTAGHNGQAHHAGQGFYAQGQASAQSNGAVYAVEEAEVVGAAEEKAEEGVGVVVLLEAEEDSSKALLREQHDAAELGVHSPCPRSWSLPV</sequence>
<feature type="compositionally biased region" description="Gly residues" evidence="6">
    <location>
        <begin position="1293"/>
        <end position="1303"/>
    </location>
</feature>
<keyword evidence="1 5" id="KW-0540">Nuclease</keyword>
<evidence type="ECO:0000259" key="11">
    <source>
        <dbReference type="Pfam" id="PF18334"/>
    </source>
</evidence>
<dbReference type="InterPro" id="IPR047007">
    <property type="entry name" value="XRN1_D1_sf"/>
</dbReference>
<reference evidence="12 13" key="1">
    <citation type="journal article" date="2024" name="IMA Fungus">
        <title>Apiospora arundinis, a panoply of carbohydrate-active enzymes and secondary metabolites.</title>
        <authorList>
            <person name="Sorensen T."/>
            <person name="Petersen C."/>
            <person name="Muurmann A.T."/>
            <person name="Christiansen J.V."/>
            <person name="Brundto M.L."/>
            <person name="Overgaard C.K."/>
            <person name="Boysen A.T."/>
            <person name="Wollenberg R.D."/>
            <person name="Larsen T.O."/>
            <person name="Sorensen J.L."/>
            <person name="Nielsen K.L."/>
            <person name="Sondergaard T.E."/>
        </authorList>
    </citation>
    <scope>NUCLEOTIDE SEQUENCE [LARGE SCALE GENOMIC DNA]</scope>
    <source>
        <strain evidence="12 13">AAU 773</strain>
    </source>
</reference>
<evidence type="ECO:0000259" key="7">
    <source>
        <dbReference type="Pfam" id="PF03159"/>
    </source>
</evidence>
<evidence type="ECO:0000259" key="9">
    <source>
        <dbReference type="Pfam" id="PF18129"/>
    </source>
</evidence>
<dbReference type="InterPro" id="IPR004859">
    <property type="entry name" value="Xrn1_N"/>
</dbReference>
<evidence type="ECO:0000256" key="5">
    <source>
        <dbReference type="PIRNR" id="PIRNR006743"/>
    </source>
</evidence>
<dbReference type="InterPro" id="IPR041385">
    <property type="entry name" value="SH3_12"/>
</dbReference>
<feature type="compositionally biased region" description="Low complexity" evidence="6">
    <location>
        <begin position="1381"/>
        <end position="1391"/>
    </location>
</feature>